<sequence length="226" mass="25631">MKHVFSSQSGRTWGLIEAEPAVTMLSDPDTLRYLSPFLGRTLTVTQAGRLAGARTDTMMYRTERFLEAGLLIEVHTDGRRRQYRAAADRFALPFEATRFESLVEVLLRHTDDARQKFARGLVASMAGEQGGWMLRIHRDNGRDLHSVDAAPMGDFDWTMKQMLAPDSPATWLTVQALRLADRQAKELQHELLALWDRYQNLNLPEDTAESHAKFTLQLHLAPLMPG</sequence>
<comment type="caution">
    <text evidence="1">The sequence shown here is derived from an EMBL/GenBank/DDBJ whole genome shotgun (WGS) entry which is preliminary data.</text>
</comment>
<evidence type="ECO:0000313" key="1">
    <source>
        <dbReference type="EMBL" id="MDR6221206.1"/>
    </source>
</evidence>
<protein>
    <submittedName>
        <fullName evidence="1">Uncharacterized protein</fullName>
    </submittedName>
</protein>
<dbReference type="Proteomes" id="UP001185331">
    <property type="component" value="Unassembled WGS sequence"/>
</dbReference>
<accession>A0AAE3XHN5</accession>
<dbReference type="AlphaFoldDB" id="A0AAE3XHN5"/>
<proteinExistence type="predicted"/>
<organism evidence="1 2">
    <name type="scientific">Deinococcus soli</name>
    <name type="common">ex Cha et al. 2016</name>
    <dbReference type="NCBI Taxonomy" id="1309411"/>
    <lineage>
        <taxon>Bacteria</taxon>
        <taxon>Thermotogati</taxon>
        <taxon>Deinococcota</taxon>
        <taxon>Deinococci</taxon>
        <taxon>Deinococcales</taxon>
        <taxon>Deinococcaceae</taxon>
        <taxon>Deinococcus</taxon>
    </lineage>
</organism>
<gene>
    <name evidence="1" type="ORF">J2Y00_004838</name>
</gene>
<reference evidence="1" key="1">
    <citation type="submission" date="2023-07" db="EMBL/GenBank/DDBJ databases">
        <title>Sorghum-associated microbial communities from plants grown in Nebraska, USA.</title>
        <authorList>
            <person name="Schachtman D."/>
        </authorList>
    </citation>
    <scope>NUCLEOTIDE SEQUENCE</scope>
    <source>
        <strain evidence="1">BE330</strain>
    </source>
</reference>
<dbReference type="EMBL" id="JAVDQK010000026">
    <property type="protein sequence ID" value="MDR6221206.1"/>
    <property type="molecule type" value="Genomic_DNA"/>
</dbReference>
<name>A0AAE3XHN5_9DEIO</name>
<dbReference type="RefSeq" id="WP_309858904.1">
    <property type="nucleotide sequence ID" value="NZ_JAVDQJ010000024.1"/>
</dbReference>
<evidence type="ECO:0000313" key="2">
    <source>
        <dbReference type="Proteomes" id="UP001185331"/>
    </source>
</evidence>